<dbReference type="Pfam" id="PF16326">
    <property type="entry name" value="ABC_tran_CTD"/>
    <property type="match status" value="1"/>
</dbReference>
<comment type="similarity">
    <text evidence="1">Belongs to the ABC transporter superfamily.</text>
</comment>
<dbReference type="InterPro" id="IPR032524">
    <property type="entry name" value="ABC_tran_C"/>
</dbReference>
<dbReference type="GO" id="GO:0003677">
    <property type="term" value="F:DNA binding"/>
    <property type="evidence" value="ECO:0007669"/>
    <property type="project" value="InterPro"/>
</dbReference>
<keyword evidence="9" id="KW-1185">Reference proteome</keyword>
<dbReference type="GO" id="GO:0005524">
    <property type="term" value="F:ATP binding"/>
    <property type="evidence" value="ECO:0007669"/>
    <property type="project" value="UniProtKB-KW"/>
</dbReference>
<dbReference type="InterPro" id="IPR003593">
    <property type="entry name" value="AAA+_ATPase"/>
</dbReference>
<dbReference type="CDD" id="cd03221">
    <property type="entry name" value="ABCF_EF-3"/>
    <property type="match status" value="2"/>
</dbReference>
<evidence type="ECO:0000256" key="2">
    <source>
        <dbReference type="ARBA" id="ARBA00022737"/>
    </source>
</evidence>
<dbReference type="InterPro" id="IPR037118">
    <property type="entry name" value="Val-tRNA_synth_C_sf"/>
</dbReference>
<gene>
    <name evidence="8" type="ORF">HTY61_08075</name>
</gene>
<protein>
    <submittedName>
        <fullName evidence="8">ABC-F family ATP-binding cassette domain-containing protein</fullName>
    </submittedName>
</protein>
<reference evidence="8 9" key="1">
    <citation type="submission" date="2020-06" db="EMBL/GenBank/DDBJ databases">
        <title>Oricola thermophila sp. nov. isolated from a tidal sediments.</title>
        <authorList>
            <person name="Kwon K.K."/>
            <person name="Yang S.-H."/>
            <person name="Park M.-J."/>
        </authorList>
    </citation>
    <scope>NUCLEOTIDE SEQUENCE [LARGE SCALE GENOMIC DNA]</scope>
    <source>
        <strain evidence="8 9">MEBiC13590</strain>
    </source>
</reference>
<evidence type="ECO:0000256" key="1">
    <source>
        <dbReference type="ARBA" id="ARBA00005417"/>
    </source>
</evidence>
<dbReference type="SUPFAM" id="SSF52540">
    <property type="entry name" value="P-loop containing nucleoside triphosphate hydrolases"/>
    <property type="match status" value="2"/>
</dbReference>
<sequence length="628" mass="69320">MLQITDLTFRMMGRPLFEEASAVVPEGMKVGLVGRNGTGKTTLFRLITGDLAPDGGSIELPKGLRIGQVAQEAPGTEQTLMEVVLAADTERAALLAEAETATDPDRIAAIHTRLADIDAHSAEARAGAILSGLGFDAEAQQRPCSTFSGGWRMRVALAAVLFSAPDLLLLDEPTNYLDLEGTLWLENYVQRYPHTVIVISHDRDLLNATTNAILHLENRKLTFYRGNYDQFARTRAEKIMLATKMAEKQAAQRRHMEAFVERFRYKASKARQAQSRLKALERMAAVEVPVDTAVQPIHLPSPERQPASPIIAMEGVSVGYADAAPVLSRLSLRIDNDDRIALLGANGNGKSTFAKLVAGRLGELDGRITRADKLKIAMFAQHQLDDLVPEQTPYDHVRALMPDQPEAKVRARVAQMGLGGDRMDTKAKDLSGGERARLLIGLVTFEAPHLLILDEPTNHLDIDSRAALADALNDYRGAVILISHDRHLIEACAERLWLVHDGTVRPYDEDMEAYKRLILKGPEKTTDETGAANAQNRSSKEKRKQAAAKRAEFAPLKKRIAVLEKRIEKAQQEIIGIDAEMTKPDVLADSQKIIDLSKKRSGLENDIANWEEEWMTLSAEYEEAMADA</sequence>
<organism evidence="8 9">
    <name type="scientific">Oricola thermophila</name>
    <dbReference type="NCBI Taxonomy" id="2742145"/>
    <lineage>
        <taxon>Bacteria</taxon>
        <taxon>Pseudomonadati</taxon>
        <taxon>Pseudomonadota</taxon>
        <taxon>Alphaproteobacteria</taxon>
        <taxon>Hyphomicrobiales</taxon>
        <taxon>Ahrensiaceae</taxon>
        <taxon>Oricola</taxon>
    </lineage>
</organism>
<evidence type="ECO:0000313" key="9">
    <source>
        <dbReference type="Proteomes" id="UP000509367"/>
    </source>
</evidence>
<dbReference type="Pfam" id="PF00005">
    <property type="entry name" value="ABC_tran"/>
    <property type="match status" value="2"/>
</dbReference>
<dbReference type="FunFam" id="3.40.50.300:FF:000011">
    <property type="entry name" value="Putative ABC transporter ATP-binding component"/>
    <property type="match status" value="1"/>
</dbReference>
<dbReference type="Proteomes" id="UP000509367">
    <property type="component" value="Chromosome"/>
</dbReference>
<dbReference type="PROSITE" id="PS00211">
    <property type="entry name" value="ABC_TRANSPORTER_1"/>
    <property type="match status" value="2"/>
</dbReference>
<dbReference type="AlphaFoldDB" id="A0A6N1VD17"/>
<dbReference type="InterPro" id="IPR003439">
    <property type="entry name" value="ABC_transporter-like_ATP-bd"/>
</dbReference>
<dbReference type="EMBL" id="CP054836">
    <property type="protein sequence ID" value="QKV18413.1"/>
    <property type="molecule type" value="Genomic_DNA"/>
</dbReference>
<evidence type="ECO:0000259" key="7">
    <source>
        <dbReference type="PROSITE" id="PS50893"/>
    </source>
</evidence>
<keyword evidence="5" id="KW-0175">Coiled coil</keyword>
<feature type="domain" description="ABC transporter" evidence="7">
    <location>
        <begin position="2"/>
        <end position="243"/>
    </location>
</feature>
<evidence type="ECO:0000256" key="6">
    <source>
        <dbReference type="SAM" id="MobiDB-lite"/>
    </source>
</evidence>
<keyword evidence="2" id="KW-0677">Repeat</keyword>
<accession>A0A6N1VD17</accession>
<dbReference type="GO" id="GO:0016887">
    <property type="term" value="F:ATP hydrolysis activity"/>
    <property type="evidence" value="ECO:0007669"/>
    <property type="project" value="InterPro"/>
</dbReference>
<dbReference type="KEGG" id="orm:HTY61_08075"/>
<name>A0A6N1VD17_9HYPH</name>
<dbReference type="PROSITE" id="PS50893">
    <property type="entry name" value="ABC_TRANSPORTER_2"/>
    <property type="match status" value="2"/>
</dbReference>
<dbReference type="Gene3D" id="1.10.287.380">
    <property type="entry name" value="Valyl-tRNA synthetase, C-terminal domain"/>
    <property type="match status" value="1"/>
</dbReference>
<dbReference type="PANTHER" id="PTHR19211:SF14">
    <property type="entry name" value="ATP-BINDING CASSETTE SUB-FAMILY F MEMBER 1"/>
    <property type="match status" value="1"/>
</dbReference>
<evidence type="ECO:0000256" key="3">
    <source>
        <dbReference type="ARBA" id="ARBA00022741"/>
    </source>
</evidence>
<dbReference type="InterPro" id="IPR050611">
    <property type="entry name" value="ABCF"/>
</dbReference>
<dbReference type="InterPro" id="IPR027417">
    <property type="entry name" value="P-loop_NTPase"/>
</dbReference>
<evidence type="ECO:0000313" key="8">
    <source>
        <dbReference type="EMBL" id="QKV18413.1"/>
    </source>
</evidence>
<dbReference type="Gene3D" id="3.40.50.300">
    <property type="entry name" value="P-loop containing nucleotide triphosphate hydrolases"/>
    <property type="match status" value="2"/>
</dbReference>
<dbReference type="InterPro" id="IPR017871">
    <property type="entry name" value="ABC_transporter-like_CS"/>
</dbReference>
<proteinExistence type="inferred from homology"/>
<feature type="coiled-coil region" evidence="5">
    <location>
        <begin position="553"/>
        <end position="627"/>
    </location>
</feature>
<evidence type="ECO:0000256" key="5">
    <source>
        <dbReference type="SAM" id="Coils"/>
    </source>
</evidence>
<keyword evidence="3" id="KW-0547">Nucleotide-binding</keyword>
<keyword evidence="4 8" id="KW-0067">ATP-binding</keyword>
<dbReference type="Pfam" id="PF12848">
    <property type="entry name" value="ABC_tran_Xtn"/>
    <property type="match status" value="1"/>
</dbReference>
<feature type="domain" description="ABC transporter" evidence="7">
    <location>
        <begin position="311"/>
        <end position="526"/>
    </location>
</feature>
<dbReference type="RefSeq" id="WP_175276307.1">
    <property type="nucleotide sequence ID" value="NZ_CP054836.1"/>
</dbReference>
<feature type="region of interest" description="Disordered" evidence="6">
    <location>
        <begin position="525"/>
        <end position="550"/>
    </location>
</feature>
<dbReference type="SMART" id="SM00382">
    <property type="entry name" value="AAA"/>
    <property type="match status" value="2"/>
</dbReference>
<dbReference type="PANTHER" id="PTHR19211">
    <property type="entry name" value="ATP-BINDING TRANSPORT PROTEIN-RELATED"/>
    <property type="match status" value="1"/>
</dbReference>
<dbReference type="InterPro" id="IPR032781">
    <property type="entry name" value="ABC_tran_Xtn"/>
</dbReference>
<evidence type="ECO:0000256" key="4">
    <source>
        <dbReference type="ARBA" id="ARBA00022840"/>
    </source>
</evidence>